<organism evidence="1 2">
    <name type="scientific">Plantibacter cousiniae</name>
    <name type="common">nom. nud.</name>
    <dbReference type="NCBI Taxonomy" id="199709"/>
    <lineage>
        <taxon>Bacteria</taxon>
        <taxon>Bacillati</taxon>
        <taxon>Actinomycetota</taxon>
        <taxon>Actinomycetes</taxon>
        <taxon>Micrococcales</taxon>
        <taxon>Microbacteriaceae</taxon>
        <taxon>Plantibacter</taxon>
    </lineage>
</organism>
<gene>
    <name evidence="1" type="ORF">SAMN06295973_2754</name>
</gene>
<proteinExistence type="predicted"/>
<sequence>MFLSRMIKEKRQYKRFRARTRALPPNYRTTVEALEHYVYYFASARSTNLLPLLDNLTELFEEAAANDMPVRSIVGDDPIEFIEELIRNYAPGEWILKERARLTRTIDDATRGAGPGSDPS</sequence>
<dbReference type="EMBL" id="FUZO01000002">
    <property type="protein sequence ID" value="SKC67884.1"/>
    <property type="molecule type" value="Genomic_DNA"/>
</dbReference>
<dbReference type="SUPFAM" id="SSF158560">
    <property type="entry name" value="BH3980-like"/>
    <property type="match status" value="1"/>
</dbReference>
<name>A0ABY1LNS8_9MICO</name>
<evidence type="ECO:0000313" key="1">
    <source>
        <dbReference type="EMBL" id="SKC67884.1"/>
    </source>
</evidence>
<reference evidence="1 2" key="1">
    <citation type="submission" date="2017-02" db="EMBL/GenBank/DDBJ databases">
        <authorList>
            <person name="Varghese N."/>
            <person name="Submissions S."/>
        </authorList>
    </citation>
    <scope>NUCLEOTIDE SEQUENCE [LARGE SCALE GENOMIC DNA]</scope>
    <source>
        <strain evidence="1 2">VKM Ac-1787</strain>
    </source>
</reference>
<dbReference type="Gene3D" id="1.10.1900.10">
    <property type="entry name" value="c-terminal domain of poly(a) binding protein"/>
    <property type="match status" value="1"/>
</dbReference>
<keyword evidence="2" id="KW-1185">Reference proteome</keyword>
<accession>A0ABY1LNS8</accession>
<dbReference type="Proteomes" id="UP000190827">
    <property type="component" value="Unassembled WGS sequence"/>
</dbReference>
<dbReference type="RefSeq" id="WP_079706509.1">
    <property type="nucleotide sequence ID" value="NZ_FUZO01000002.1"/>
</dbReference>
<comment type="caution">
    <text evidence="1">The sequence shown here is derived from an EMBL/GenBank/DDBJ whole genome shotgun (WGS) entry which is preliminary data.</text>
</comment>
<dbReference type="Pfam" id="PF06304">
    <property type="entry name" value="DUF1048"/>
    <property type="match status" value="1"/>
</dbReference>
<dbReference type="InterPro" id="IPR008316">
    <property type="entry name" value="UCP029876"/>
</dbReference>
<protein>
    <submittedName>
        <fullName evidence="1">DNA-binding ferritin-like protein (Dps family)</fullName>
    </submittedName>
</protein>
<evidence type="ECO:0000313" key="2">
    <source>
        <dbReference type="Proteomes" id="UP000190827"/>
    </source>
</evidence>